<accession>A0A6J4RTA5</accession>
<feature type="region of interest" description="Disordered" evidence="1">
    <location>
        <begin position="1"/>
        <end position="28"/>
    </location>
</feature>
<dbReference type="EMBL" id="CADCVS010000137">
    <property type="protein sequence ID" value="CAA9481570.1"/>
    <property type="molecule type" value="Genomic_DNA"/>
</dbReference>
<feature type="non-terminal residue" evidence="2">
    <location>
        <position position="28"/>
    </location>
</feature>
<evidence type="ECO:0000256" key="1">
    <source>
        <dbReference type="SAM" id="MobiDB-lite"/>
    </source>
</evidence>
<proteinExistence type="predicted"/>
<protein>
    <submittedName>
        <fullName evidence="2">Uncharacterized protein</fullName>
    </submittedName>
</protein>
<evidence type="ECO:0000313" key="2">
    <source>
        <dbReference type="EMBL" id="CAA9481570.1"/>
    </source>
</evidence>
<organism evidence="2">
    <name type="scientific">uncultured Solirubrobacteraceae bacterium</name>
    <dbReference type="NCBI Taxonomy" id="1162706"/>
    <lineage>
        <taxon>Bacteria</taxon>
        <taxon>Bacillati</taxon>
        <taxon>Actinomycetota</taxon>
        <taxon>Thermoleophilia</taxon>
        <taxon>Solirubrobacterales</taxon>
        <taxon>Solirubrobacteraceae</taxon>
        <taxon>environmental samples</taxon>
    </lineage>
</organism>
<name>A0A6J4RTA5_9ACTN</name>
<feature type="non-terminal residue" evidence="2">
    <location>
        <position position="1"/>
    </location>
</feature>
<gene>
    <name evidence="2" type="ORF">AVDCRST_MAG30-828</name>
</gene>
<feature type="compositionally biased region" description="Basic residues" evidence="1">
    <location>
        <begin position="1"/>
        <end position="13"/>
    </location>
</feature>
<dbReference type="AlphaFoldDB" id="A0A6J4RTA5"/>
<sequence length="28" mass="3068">QRHGPPGRPRPGRRVLPGLRDDPAGRPV</sequence>
<reference evidence="2" key="1">
    <citation type="submission" date="2020-02" db="EMBL/GenBank/DDBJ databases">
        <authorList>
            <person name="Meier V. D."/>
        </authorList>
    </citation>
    <scope>NUCLEOTIDE SEQUENCE</scope>
    <source>
        <strain evidence="2">AVDCRST_MAG30</strain>
    </source>
</reference>
<feature type="compositionally biased region" description="Basic and acidic residues" evidence="1">
    <location>
        <begin position="19"/>
        <end position="28"/>
    </location>
</feature>